<evidence type="ECO:0000313" key="1">
    <source>
        <dbReference type="EMBL" id="KAJ7565271.1"/>
    </source>
</evidence>
<sequence>MPGAQGRYWESFRLKLILRIAIAVILLSTQANSQLQVNFHRGSCPGAEATVRNVVNAALGKSRGLGAGILRMHFHDCFVNGCDGSVLIDSTTGNPSEKEAGANKASLRGFEVIDNAKAQLEAKCPGMVSCADILAFAARDSVFFLGGPFWQIKSGRRDSNISRVADVGGNLPGPSSNFQQLTQNFLAKGLSQAEMITLSGAHTIGQSLCSFFINRLYNFNSTTPQDPSLDPQYATRLKVLCPQNNPNPNSVAPLDPLTPNSFDNSYFTNVVQGRALFTSDQALFTDAASMATVQSNSENGSPWREMFAQAMIKMSEIGVLTGHQGEIRKNCRVINS</sequence>
<organism evidence="1 2">
    <name type="scientific">Diphasiastrum complanatum</name>
    <name type="common">Issler's clubmoss</name>
    <name type="synonym">Lycopodium complanatum</name>
    <dbReference type="NCBI Taxonomy" id="34168"/>
    <lineage>
        <taxon>Eukaryota</taxon>
        <taxon>Viridiplantae</taxon>
        <taxon>Streptophyta</taxon>
        <taxon>Embryophyta</taxon>
        <taxon>Tracheophyta</taxon>
        <taxon>Lycopodiopsida</taxon>
        <taxon>Lycopodiales</taxon>
        <taxon>Lycopodiaceae</taxon>
        <taxon>Lycopodioideae</taxon>
        <taxon>Diphasiastrum</taxon>
    </lineage>
</organism>
<name>A0ACC2EFL5_DIPCM</name>
<dbReference type="EMBL" id="CM055093">
    <property type="protein sequence ID" value="KAJ7565271.1"/>
    <property type="molecule type" value="Genomic_DNA"/>
</dbReference>
<dbReference type="Proteomes" id="UP001162992">
    <property type="component" value="Chromosome 2"/>
</dbReference>
<keyword evidence="2" id="KW-1185">Reference proteome</keyword>
<protein>
    <submittedName>
        <fullName evidence="1">Uncharacterized protein</fullName>
    </submittedName>
</protein>
<reference evidence="2" key="1">
    <citation type="journal article" date="2024" name="Proc. Natl. Acad. Sci. U.S.A.">
        <title>Extraordinary preservation of gene collinearity over three hundred million years revealed in homosporous lycophytes.</title>
        <authorList>
            <person name="Li C."/>
            <person name="Wickell D."/>
            <person name="Kuo L.Y."/>
            <person name="Chen X."/>
            <person name="Nie B."/>
            <person name="Liao X."/>
            <person name="Peng D."/>
            <person name="Ji J."/>
            <person name="Jenkins J."/>
            <person name="Williams M."/>
            <person name="Shu S."/>
            <person name="Plott C."/>
            <person name="Barry K."/>
            <person name="Rajasekar S."/>
            <person name="Grimwood J."/>
            <person name="Han X."/>
            <person name="Sun S."/>
            <person name="Hou Z."/>
            <person name="He W."/>
            <person name="Dai G."/>
            <person name="Sun C."/>
            <person name="Schmutz J."/>
            <person name="Leebens-Mack J.H."/>
            <person name="Li F.W."/>
            <person name="Wang L."/>
        </authorList>
    </citation>
    <scope>NUCLEOTIDE SEQUENCE [LARGE SCALE GENOMIC DNA]</scope>
    <source>
        <strain evidence="2">cv. PW_Plant_1</strain>
    </source>
</reference>
<gene>
    <name evidence="1" type="ORF">O6H91_02G054500</name>
</gene>
<proteinExistence type="predicted"/>
<evidence type="ECO:0000313" key="2">
    <source>
        <dbReference type="Proteomes" id="UP001162992"/>
    </source>
</evidence>
<accession>A0ACC2EFL5</accession>
<comment type="caution">
    <text evidence="1">The sequence shown here is derived from an EMBL/GenBank/DDBJ whole genome shotgun (WGS) entry which is preliminary data.</text>
</comment>